<dbReference type="CDD" id="cd11304">
    <property type="entry name" value="Cadherin_repeat"/>
    <property type="match status" value="5"/>
</dbReference>
<evidence type="ECO:0000256" key="11">
    <source>
        <dbReference type="ARBA" id="ARBA00023180"/>
    </source>
</evidence>
<dbReference type="GO" id="GO:0005886">
    <property type="term" value="C:plasma membrane"/>
    <property type="evidence" value="ECO:0007669"/>
    <property type="project" value="InterPro"/>
</dbReference>
<feature type="domain" description="Cadherin" evidence="13">
    <location>
        <begin position="36"/>
        <end position="135"/>
    </location>
</feature>
<comment type="subcellular location">
    <subcellularLocation>
        <location evidence="1">Membrane</location>
        <topology evidence="1">Single-pass membrane protein</topology>
    </subcellularLocation>
</comment>
<dbReference type="InterPro" id="IPR015919">
    <property type="entry name" value="Cadherin-like_sf"/>
</dbReference>
<dbReference type="FunFam" id="2.60.40.60:FF:000024">
    <property type="entry name" value="FAT atypical cadherin 3"/>
    <property type="match status" value="1"/>
</dbReference>
<organism evidence="14">
    <name type="scientific">Clastoptera arizonana</name>
    <name type="common">Arizona spittle bug</name>
    <dbReference type="NCBI Taxonomy" id="38151"/>
    <lineage>
        <taxon>Eukaryota</taxon>
        <taxon>Metazoa</taxon>
        <taxon>Ecdysozoa</taxon>
        <taxon>Arthropoda</taxon>
        <taxon>Hexapoda</taxon>
        <taxon>Insecta</taxon>
        <taxon>Pterygota</taxon>
        <taxon>Neoptera</taxon>
        <taxon>Paraneoptera</taxon>
        <taxon>Hemiptera</taxon>
        <taxon>Auchenorrhyncha</taxon>
        <taxon>Cercopoidea</taxon>
        <taxon>Clastopteridae</taxon>
        <taxon>Clastoptera</taxon>
    </lineage>
</organism>
<evidence type="ECO:0000259" key="13">
    <source>
        <dbReference type="PROSITE" id="PS50268"/>
    </source>
</evidence>
<evidence type="ECO:0000256" key="10">
    <source>
        <dbReference type="ARBA" id="ARBA00023157"/>
    </source>
</evidence>
<name>A0A1B6C9D2_9HEMI</name>
<feature type="non-terminal residue" evidence="14">
    <location>
        <position position="1"/>
    </location>
</feature>
<reference evidence="14" key="1">
    <citation type="submission" date="2015-12" db="EMBL/GenBank/DDBJ databases">
        <title>De novo transcriptome assembly of four potential Pierce s Disease insect vectors from Arizona vineyards.</title>
        <authorList>
            <person name="Tassone E.E."/>
        </authorList>
    </citation>
    <scope>NUCLEOTIDE SEQUENCE</scope>
</reference>
<keyword evidence="5" id="KW-0677">Repeat</keyword>
<evidence type="ECO:0000256" key="8">
    <source>
        <dbReference type="ARBA" id="ARBA00022989"/>
    </source>
</evidence>
<keyword evidence="2" id="KW-0245">EGF-like domain</keyword>
<keyword evidence="10" id="KW-1015">Disulfide bond</keyword>
<feature type="domain" description="Cadherin" evidence="13">
    <location>
        <begin position="136"/>
        <end position="232"/>
    </location>
</feature>
<feature type="non-terminal residue" evidence="14">
    <location>
        <position position="451"/>
    </location>
</feature>
<dbReference type="Pfam" id="PF00028">
    <property type="entry name" value="Cadherin"/>
    <property type="match status" value="4"/>
</dbReference>
<keyword evidence="4" id="KW-0732">Signal</keyword>
<dbReference type="PROSITE" id="PS50268">
    <property type="entry name" value="CADHERIN_2"/>
    <property type="match status" value="4"/>
</dbReference>
<dbReference type="EMBL" id="GEDC01027359">
    <property type="protein sequence ID" value="JAS09939.1"/>
    <property type="molecule type" value="Transcribed_RNA"/>
</dbReference>
<keyword evidence="11" id="KW-0325">Glycoprotein</keyword>
<dbReference type="InterPro" id="IPR002126">
    <property type="entry name" value="Cadherin-like_dom"/>
</dbReference>
<dbReference type="InterPro" id="IPR050971">
    <property type="entry name" value="Cadherin-domain_protein"/>
</dbReference>
<gene>
    <name evidence="14" type="ORF">g.2696</name>
</gene>
<sequence>YEMLVVASSPISPESTSNTKIQVSILDVNDNTHRFSQDIYYTAVNEDTHVGIVILQLDVSDPDTQINKLQYFITNGDSYAQFCVTDTGQLYICGEVDREVQDEYNLTIAAIDGVFVSLCNVMVTILDVNDEPPVCVHSYYSTPVSETTPRGTTLLTINIIDEDLEPNFELALSGQDHNYFTLESKTLKIAKLLDRELKSNYRLILYVKDKSWTCISTINIDVEDFNDEQPEFTSTSISLNEGTIYTLIHAVDKDKGVNRYLKYHLEQNTTQFSINSDSGLLHIKDPLVKYSFTLNVTDSGNPQLQKTENFQITLYGSKETADTFVYQISLPENTLVGNQVVQIEKILNSLKDSKYVYNIVAGNENGYFGIDQFGILKVSKPLDYETTKAYTISILITNSNDLIFMKMVDIIINLSDCNDNAPIFITKNLKIKVKEDIAIGSQLIQIEAVDS</sequence>
<evidence type="ECO:0000256" key="9">
    <source>
        <dbReference type="ARBA" id="ARBA00023136"/>
    </source>
</evidence>
<evidence type="ECO:0000256" key="6">
    <source>
        <dbReference type="ARBA" id="ARBA00022837"/>
    </source>
</evidence>
<keyword evidence="7" id="KW-0130">Cell adhesion</keyword>
<dbReference type="GO" id="GO:0005911">
    <property type="term" value="C:cell-cell junction"/>
    <property type="evidence" value="ECO:0007669"/>
    <property type="project" value="TreeGrafter"/>
</dbReference>
<protein>
    <recommendedName>
        <fullName evidence="13">Cadherin domain-containing protein</fullName>
    </recommendedName>
</protein>
<dbReference type="Gene3D" id="2.60.40.60">
    <property type="entry name" value="Cadherins"/>
    <property type="match status" value="4"/>
</dbReference>
<dbReference type="AlphaFoldDB" id="A0A1B6C9D2"/>
<keyword evidence="8" id="KW-1133">Transmembrane helix</keyword>
<accession>A0A1B6C9D2</accession>
<dbReference type="InterPro" id="IPR020894">
    <property type="entry name" value="Cadherin_CS"/>
</dbReference>
<dbReference type="PANTHER" id="PTHR24025:SF31">
    <property type="entry name" value="NEURAL-CADHERIN"/>
    <property type="match status" value="1"/>
</dbReference>
<proteinExistence type="predicted"/>
<keyword evidence="9" id="KW-0472">Membrane</keyword>
<evidence type="ECO:0000256" key="2">
    <source>
        <dbReference type="ARBA" id="ARBA00022536"/>
    </source>
</evidence>
<evidence type="ECO:0000256" key="7">
    <source>
        <dbReference type="ARBA" id="ARBA00022889"/>
    </source>
</evidence>
<dbReference type="SMART" id="SM00112">
    <property type="entry name" value="CA"/>
    <property type="match status" value="4"/>
</dbReference>
<dbReference type="GO" id="GO:0007156">
    <property type="term" value="P:homophilic cell adhesion via plasma membrane adhesion molecules"/>
    <property type="evidence" value="ECO:0007669"/>
    <property type="project" value="InterPro"/>
</dbReference>
<dbReference type="PROSITE" id="PS00232">
    <property type="entry name" value="CADHERIN_1"/>
    <property type="match status" value="1"/>
</dbReference>
<dbReference type="PANTHER" id="PTHR24025">
    <property type="entry name" value="DESMOGLEIN FAMILY MEMBER"/>
    <property type="match status" value="1"/>
</dbReference>
<evidence type="ECO:0000313" key="14">
    <source>
        <dbReference type="EMBL" id="JAS09939.1"/>
    </source>
</evidence>
<evidence type="ECO:0000256" key="1">
    <source>
        <dbReference type="ARBA" id="ARBA00004167"/>
    </source>
</evidence>
<dbReference type="PRINTS" id="PR00205">
    <property type="entry name" value="CADHERIN"/>
</dbReference>
<dbReference type="SUPFAM" id="SSF49313">
    <property type="entry name" value="Cadherin-like"/>
    <property type="match status" value="4"/>
</dbReference>
<feature type="domain" description="Cadherin" evidence="13">
    <location>
        <begin position="322"/>
        <end position="424"/>
    </location>
</feature>
<keyword evidence="6 12" id="KW-0106">Calcium</keyword>
<dbReference type="GO" id="GO:0005509">
    <property type="term" value="F:calcium ion binding"/>
    <property type="evidence" value="ECO:0007669"/>
    <property type="project" value="UniProtKB-UniRule"/>
</dbReference>
<feature type="domain" description="Cadherin" evidence="13">
    <location>
        <begin position="242"/>
        <end position="324"/>
    </location>
</feature>
<evidence type="ECO:0000256" key="5">
    <source>
        <dbReference type="ARBA" id="ARBA00022737"/>
    </source>
</evidence>
<keyword evidence="3" id="KW-0812">Transmembrane</keyword>
<evidence type="ECO:0000256" key="4">
    <source>
        <dbReference type="ARBA" id="ARBA00022729"/>
    </source>
</evidence>
<evidence type="ECO:0000256" key="3">
    <source>
        <dbReference type="ARBA" id="ARBA00022692"/>
    </source>
</evidence>
<evidence type="ECO:0000256" key="12">
    <source>
        <dbReference type="PROSITE-ProRule" id="PRU00043"/>
    </source>
</evidence>